<sequence length="50" mass="5627">MLINIYQAKSLEVLTQLYGPSLHQLIPATLLKRPHRLFDTSAIGHLITLS</sequence>
<proteinExistence type="predicted"/>
<reference evidence="1 2" key="1">
    <citation type="submission" date="2015-03" db="EMBL/GenBank/DDBJ databases">
        <authorList>
            <person name="Murphy D."/>
        </authorList>
    </citation>
    <scope>NUCLEOTIDE SEQUENCE [LARGE SCALE GENOMIC DNA]</scope>
    <source>
        <strain evidence="1 2">BR165/97</strain>
    </source>
</reference>
<protein>
    <submittedName>
        <fullName evidence="1">Uncharacterized protein</fullName>
    </submittedName>
</protein>
<dbReference type="Proteomes" id="UP000038750">
    <property type="component" value="Unassembled WGS sequence"/>
</dbReference>
<accession>A0A0T9MU19</accession>
<evidence type="ECO:0000313" key="2">
    <source>
        <dbReference type="Proteomes" id="UP000038750"/>
    </source>
</evidence>
<organism evidence="1 2">
    <name type="scientific">Yersinia intermedia</name>
    <dbReference type="NCBI Taxonomy" id="631"/>
    <lineage>
        <taxon>Bacteria</taxon>
        <taxon>Pseudomonadati</taxon>
        <taxon>Pseudomonadota</taxon>
        <taxon>Gammaproteobacteria</taxon>
        <taxon>Enterobacterales</taxon>
        <taxon>Yersiniaceae</taxon>
        <taxon>Yersinia</taxon>
    </lineage>
</organism>
<dbReference type="AlphaFoldDB" id="A0A0T9MU19"/>
<dbReference type="EMBL" id="CPZJ01000019">
    <property type="protein sequence ID" value="CNG47826.1"/>
    <property type="molecule type" value="Genomic_DNA"/>
</dbReference>
<gene>
    <name evidence="1" type="ORF">ERS008530_03859</name>
</gene>
<name>A0A0T9MU19_YERIN</name>
<evidence type="ECO:0000313" key="1">
    <source>
        <dbReference type="EMBL" id="CNG47826.1"/>
    </source>
</evidence>